<protein>
    <submittedName>
        <fullName evidence="1">Uncharacterized protein</fullName>
    </submittedName>
</protein>
<dbReference type="EMBL" id="VSSQ01144728">
    <property type="protein sequence ID" value="MPN64204.1"/>
    <property type="molecule type" value="Genomic_DNA"/>
</dbReference>
<sequence length="78" mass="8628">MRNSVVIKYDKRWMLHLGSVKVAVAGFNAEIDGRLPVIAPLPLIPVQRRAAKDTIYYRRICPGAKRDHGAQGCVSLGL</sequence>
<gene>
    <name evidence="1" type="ORF">SDC9_211975</name>
</gene>
<reference evidence="1" key="1">
    <citation type="submission" date="2019-08" db="EMBL/GenBank/DDBJ databases">
        <authorList>
            <person name="Kucharzyk K."/>
            <person name="Murdoch R.W."/>
            <person name="Higgins S."/>
            <person name="Loffler F."/>
        </authorList>
    </citation>
    <scope>NUCLEOTIDE SEQUENCE</scope>
</reference>
<organism evidence="1">
    <name type="scientific">bioreactor metagenome</name>
    <dbReference type="NCBI Taxonomy" id="1076179"/>
    <lineage>
        <taxon>unclassified sequences</taxon>
        <taxon>metagenomes</taxon>
        <taxon>ecological metagenomes</taxon>
    </lineage>
</organism>
<proteinExistence type="predicted"/>
<accession>A0A645JX73</accession>
<dbReference type="AlphaFoldDB" id="A0A645JX73"/>
<comment type="caution">
    <text evidence="1">The sequence shown here is derived from an EMBL/GenBank/DDBJ whole genome shotgun (WGS) entry which is preliminary data.</text>
</comment>
<name>A0A645JX73_9ZZZZ</name>
<evidence type="ECO:0000313" key="1">
    <source>
        <dbReference type="EMBL" id="MPN64204.1"/>
    </source>
</evidence>